<dbReference type="RefSeq" id="WP_123232135.1">
    <property type="nucleotide sequence ID" value="NZ_RJSG01000001.1"/>
</dbReference>
<feature type="signal peptide" evidence="1">
    <location>
        <begin position="1"/>
        <end position="31"/>
    </location>
</feature>
<proteinExistence type="predicted"/>
<organism evidence="2 3">
    <name type="scientific">Nocardioides marmorisolisilvae</name>
    <dbReference type="NCBI Taxonomy" id="1542737"/>
    <lineage>
        <taxon>Bacteria</taxon>
        <taxon>Bacillati</taxon>
        <taxon>Actinomycetota</taxon>
        <taxon>Actinomycetes</taxon>
        <taxon>Propionibacteriales</taxon>
        <taxon>Nocardioidaceae</taxon>
        <taxon>Nocardioides</taxon>
    </lineage>
</organism>
<dbReference type="AlphaFoldDB" id="A0A3N0DZ88"/>
<dbReference type="Proteomes" id="UP000277094">
    <property type="component" value="Unassembled WGS sequence"/>
</dbReference>
<dbReference type="InterPro" id="IPR053228">
    <property type="entry name" value="Stereospecific_Lipase"/>
</dbReference>
<dbReference type="SUPFAM" id="SSF53474">
    <property type="entry name" value="alpha/beta-Hydrolases"/>
    <property type="match status" value="1"/>
</dbReference>
<keyword evidence="3" id="KW-1185">Reference proteome</keyword>
<dbReference type="OrthoDB" id="8871309at2"/>
<name>A0A3N0DZ88_9ACTN</name>
<accession>A0A3N0DZ88</accession>
<feature type="chain" id="PRO_5018262238" evidence="1">
    <location>
        <begin position="32"/>
        <end position="355"/>
    </location>
</feature>
<dbReference type="GO" id="GO:0016787">
    <property type="term" value="F:hydrolase activity"/>
    <property type="evidence" value="ECO:0007669"/>
    <property type="project" value="InterPro"/>
</dbReference>
<dbReference type="InterPro" id="IPR029058">
    <property type="entry name" value="AB_hydrolase_fold"/>
</dbReference>
<evidence type="ECO:0000256" key="1">
    <source>
        <dbReference type="SAM" id="SignalP"/>
    </source>
</evidence>
<protein>
    <submittedName>
        <fullName evidence="2">Lipase</fullName>
    </submittedName>
</protein>
<dbReference type="EMBL" id="RJSG01000001">
    <property type="protein sequence ID" value="RNL80928.1"/>
    <property type="molecule type" value="Genomic_DNA"/>
</dbReference>
<dbReference type="InterPro" id="IPR002918">
    <property type="entry name" value="Lipase_EstA/Esterase_EstB"/>
</dbReference>
<dbReference type="Gene3D" id="3.40.50.1820">
    <property type="entry name" value="alpha/beta hydrolase"/>
    <property type="match status" value="1"/>
</dbReference>
<sequence length="355" mass="37219">MRPLPSLVRAALALLAAALLASVLVAPSGTAATASAYAPLNRPGPALHVAKATLAKALVCHNDLRTAPGEPVLLSPATGVTPVQNYSWNYERAFRAQKRAWCTVTMPFHTLGDIQTAGEYLVYAIRTMHAKAGRRIAVMGHSQGGMSMRWALRFWPDTRAMVDDVIGMAGSNHGTKAAALSAPEGSKLPPASLQQGAGSNFIKALNSGAETFAGISYTEIYTHTDEVVQPNNTAANSSSSLHTGNGMITNVATQSVCHGDVFEHLTVGTIDPTTYALVMDALTHKGPAVPSRIGRASCSKLYQPGVDPTNVQTYVQVLAAAPGLLAVSVPFVNVVGAPEVSKEPALRCYVYADGC</sequence>
<gene>
    <name evidence="2" type="ORF">EFL95_00635</name>
</gene>
<evidence type="ECO:0000313" key="2">
    <source>
        <dbReference type="EMBL" id="RNL80928.1"/>
    </source>
</evidence>
<reference evidence="2 3" key="1">
    <citation type="submission" date="2018-11" db="EMBL/GenBank/DDBJ databases">
        <authorList>
            <person name="Li F."/>
        </authorList>
    </citation>
    <scope>NUCLEOTIDE SEQUENCE [LARGE SCALE GENOMIC DNA]</scope>
    <source>
        <strain evidence="2 3">KIS18-7</strain>
    </source>
</reference>
<dbReference type="GO" id="GO:0016042">
    <property type="term" value="P:lipid catabolic process"/>
    <property type="evidence" value="ECO:0007669"/>
    <property type="project" value="InterPro"/>
</dbReference>
<dbReference type="PANTHER" id="PTHR37574">
    <property type="entry name" value="LIPASE B"/>
    <property type="match status" value="1"/>
</dbReference>
<comment type="caution">
    <text evidence="2">The sequence shown here is derived from an EMBL/GenBank/DDBJ whole genome shotgun (WGS) entry which is preliminary data.</text>
</comment>
<dbReference type="Pfam" id="PF01674">
    <property type="entry name" value="Lipase_2"/>
    <property type="match status" value="1"/>
</dbReference>
<dbReference type="PANTHER" id="PTHR37574:SF1">
    <property type="entry name" value="LIPASE B"/>
    <property type="match status" value="1"/>
</dbReference>
<evidence type="ECO:0000313" key="3">
    <source>
        <dbReference type="Proteomes" id="UP000277094"/>
    </source>
</evidence>
<keyword evidence="1" id="KW-0732">Signal</keyword>